<keyword evidence="6 7" id="KW-0012">Acyltransferase</keyword>
<dbReference type="EMBL" id="LNJQ01000002">
    <property type="protein sequence ID" value="KWZ39867.1"/>
    <property type="molecule type" value="Genomic_DNA"/>
</dbReference>
<evidence type="ECO:0000259" key="9">
    <source>
        <dbReference type="PROSITE" id="PS51826"/>
    </source>
</evidence>
<protein>
    <recommendedName>
        <fullName evidence="7">Dihydrolipoamide acetyltransferase component of pyruvate dehydrogenase complex</fullName>
        <ecNumber evidence="7">2.3.1.-</ecNumber>
    </recommendedName>
</protein>
<dbReference type="InterPro" id="IPR050743">
    <property type="entry name" value="2-oxoacid_DH_E2_comp"/>
</dbReference>
<comment type="subunit">
    <text evidence="3">Forms a 24-polypeptide structural core with octahedral symmetry.</text>
</comment>
<dbReference type="PROSITE" id="PS50968">
    <property type="entry name" value="BIOTINYL_LIPOYL"/>
    <property type="match status" value="1"/>
</dbReference>
<name>A0ABR5T8G3_9BURK</name>
<evidence type="ECO:0000256" key="2">
    <source>
        <dbReference type="ARBA" id="ARBA00007317"/>
    </source>
</evidence>
<dbReference type="Pfam" id="PF02817">
    <property type="entry name" value="E3_binding"/>
    <property type="match status" value="1"/>
</dbReference>
<keyword evidence="5 7" id="KW-0450">Lipoyl</keyword>
<dbReference type="SUPFAM" id="SSF47005">
    <property type="entry name" value="Peripheral subunit-binding domain of 2-oxo acid dehydrogenase complex"/>
    <property type="match status" value="1"/>
</dbReference>
<dbReference type="InterPro" id="IPR036625">
    <property type="entry name" value="E3-bd_dom_sf"/>
</dbReference>
<dbReference type="Pfam" id="PF00364">
    <property type="entry name" value="Biotin_lipoyl"/>
    <property type="match status" value="1"/>
</dbReference>
<dbReference type="CDD" id="cd06849">
    <property type="entry name" value="lipoyl_domain"/>
    <property type="match status" value="1"/>
</dbReference>
<accession>A0ABR5T8G3</accession>
<dbReference type="InterPro" id="IPR001078">
    <property type="entry name" value="2-oxoacid_DH_actylTfrase"/>
</dbReference>
<evidence type="ECO:0000256" key="3">
    <source>
        <dbReference type="ARBA" id="ARBA00011484"/>
    </source>
</evidence>
<dbReference type="SUPFAM" id="SSF51230">
    <property type="entry name" value="Single hybrid motif"/>
    <property type="match status" value="1"/>
</dbReference>
<dbReference type="Pfam" id="PF00198">
    <property type="entry name" value="2-oxoacid_dh"/>
    <property type="match status" value="1"/>
</dbReference>
<proteinExistence type="inferred from homology"/>
<dbReference type="Proteomes" id="UP000070255">
    <property type="component" value="Unassembled WGS sequence"/>
</dbReference>
<keyword evidence="4 7" id="KW-0808">Transferase</keyword>
<evidence type="ECO:0000256" key="5">
    <source>
        <dbReference type="ARBA" id="ARBA00022823"/>
    </source>
</evidence>
<evidence type="ECO:0000259" key="8">
    <source>
        <dbReference type="PROSITE" id="PS50968"/>
    </source>
</evidence>
<dbReference type="SUPFAM" id="SSF52777">
    <property type="entry name" value="CoA-dependent acyltransferases"/>
    <property type="match status" value="1"/>
</dbReference>
<dbReference type="PANTHER" id="PTHR43178">
    <property type="entry name" value="DIHYDROLIPOAMIDE ACETYLTRANSFERASE COMPONENT OF PYRUVATE DEHYDROGENASE COMPLEX"/>
    <property type="match status" value="1"/>
</dbReference>
<dbReference type="Gene3D" id="4.10.320.10">
    <property type="entry name" value="E3-binding domain"/>
    <property type="match status" value="1"/>
</dbReference>
<evidence type="ECO:0000256" key="6">
    <source>
        <dbReference type="ARBA" id="ARBA00023315"/>
    </source>
</evidence>
<feature type="domain" description="Lipoyl-binding" evidence="8">
    <location>
        <begin position="1"/>
        <end position="76"/>
    </location>
</feature>
<evidence type="ECO:0000256" key="1">
    <source>
        <dbReference type="ARBA" id="ARBA00001938"/>
    </source>
</evidence>
<comment type="similarity">
    <text evidence="2 7">Belongs to the 2-oxoacid dehydrogenase family.</text>
</comment>
<dbReference type="InterPro" id="IPR023213">
    <property type="entry name" value="CAT-like_dom_sf"/>
</dbReference>
<dbReference type="PANTHER" id="PTHR43178:SF5">
    <property type="entry name" value="LIPOAMIDE ACYLTRANSFERASE COMPONENT OF BRANCHED-CHAIN ALPHA-KETO ACID DEHYDROGENASE COMPLEX, MITOCHONDRIAL"/>
    <property type="match status" value="1"/>
</dbReference>
<dbReference type="InterPro" id="IPR000089">
    <property type="entry name" value="Biotin_lipoyl"/>
</dbReference>
<dbReference type="InterPro" id="IPR011053">
    <property type="entry name" value="Single_hybrid_motif"/>
</dbReference>
<dbReference type="Gene3D" id="2.40.50.100">
    <property type="match status" value="1"/>
</dbReference>
<organism evidence="10 11">
    <name type="scientific">Burkholderia savannae</name>
    <dbReference type="NCBI Taxonomy" id="1637837"/>
    <lineage>
        <taxon>Bacteria</taxon>
        <taxon>Pseudomonadati</taxon>
        <taxon>Pseudomonadota</taxon>
        <taxon>Betaproteobacteria</taxon>
        <taxon>Burkholderiales</taxon>
        <taxon>Burkholderiaceae</taxon>
        <taxon>Burkholderia</taxon>
        <taxon>pseudomallei group</taxon>
    </lineage>
</organism>
<evidence type="ECO:0000256" key="7">
    <source>
        <dbReference type="RuleBase" id="RU003423"/>
    </source>
</evidence>
<keyword evidence="11" id="KW-1185">Reference proteome</keyword>
<reference evidence="10 11" key="1">
    <citation type="submission" date="2015-11" db="EMBL/GenBank/DDBJ databases">
        <authorList>
            <person name="Sahl J."/>
            <person name="Wagner D."/>
            <person name="Keim P."/>
        </authorList>
    </citation>
    <scope>NUCLEOTIDE SEQUENCE [LARGE SCALE GENOMIC DNA]</scope>
    <source>
        <strain evidence="10 11">BDU18</strain>
    </source>
</reference>
<dbReference type="Gene3D" id="3.30.559.10">
    <property type="entry name" value="Chloramphenicol acetyltransferase-like domain"/>
    <property type="match status" value="1"/>
</dbReference>
<dbReference type="EC" id="2.3.1.-" evidence="7"/>
<evidence type="ECO:0000256" key="4">
    <source>
        <dbReference type="ARBA" id="ARBA00022679"/>
    </source>
</evidence>
<evidence type="ECO:0000313" key="10">
    <source>
        <dbReference type="EMBL" id="KWZ39867.1"/>
    </source>
</evidence>
<comment type="cofactor">
    <cofactor evidence="1 7">
        <name>(R)-lipoate</name>
        <dbReference type="ChEBI" id="CHEBI:83088"/>
    </cofactor>
</comment>
<evidence type="ECO:0000313" key="11">
    <source>
        <dbReference type="Proteomes" id="UP000070255"/>
    </source>
</evidence>
<gene>
    <name evidence="10" type="ORF">WS72_18545</name>
</gene>
<dbReference type="InterPro" id="IPR004167">
    <property type="entry name" value="PSBD"/>
</dbReference>
<feature type="domain" description="Peripheral subunit-binding (PSBD)" evidence="9">
    <location>
        <begin position="105"/>
        <end position="142"/>
    </location>
</feature>
<dbReference type="RefSeq" id="WP_059583977.1">
    <property type="nucleotide sequence ID" value="NZ_CP013419.1"/>
</dbReference>
<sequence>MIEFTLPSMGADMDEGTLLEWKVKPGDVVKKGQVIAIVDTSKAAVDIESWQEGTVDELIAEPGEKIPVGTPIATLLEPGETPPAVRLARRQVRLPATVRAGVRRKISPAARQLAQRHGVDLDAAPGTGPGGSVTLADVERTVAAVAAPTAAAATGERLQEMRRVIAAAMERSKREIPHYYVSETIPLGKALAWLAAENAKRSVVDRLLPAALLLKAVAVTLSRFPELNGFYRQGVFQAAGEVHLGVAISLRQGGLIAPALLDAHSKPLIQLMRELLDMTQRCRAGSLRSSELSQSTITVTNLGERGAAEVFGVIYPPQVALVGFGRVVERPWAEGGGLRIMPVVTASLSADHRVSDGHRGALFLVELSDALQDPEELSR</sequence>
<comment type="caution">
    <text evidence="10">The sequence shown here is derived from an EMBL/GenBank/DDBJ whole genome shotgun (WGS) entry which is preliminary data.</text>
</comment>
<dbReference type="PROSITE" id="PS51826">
    <property type="entry name" value="PSBD"/>
    <property type="match status" value="1"/>
</dbReference>